<name>A0A916ZKY4_9BACL</name>
<gene>
    <name evidence="8" type="ORF">GCM10010911_71370</name>
</gene>
<dbReference type="SUPFAM" id="SSF55874">
    <property type="entry name" value="ATPase domain of HSP90 chaperone/DNA topoisomerase II/histidine kinase"/>
    <property type="match status" value="1"/>
</dbReference>
<dbReference type="RefSeq" id="WP_189000880.1">
    <property type="nucleotide sequence ID" value="NZ_BMHP01000018.1"/>
</dbReference>
<dbReference type="PROSITE" id="PS50885">
    <property type="entry name" value="HAMP"/>
    <property type="match status" value="1"/>
</dbReference>
<dbReference type="Proteomes" id="UP000612456">
    <property type="component" value="Unassembled WGS sequence"/>
</dbReference>
<dbReference type="InterPro" id="IPR050640">
    <property type="entry name" value="Bact_2-comp_sensor_kinase"/>
</dbReference>
<dbReference type="AlphaFoldDB" id="A0A916ZKY4"/>
<dbReference type="GO" id="GO:0005886">
    <property type="term" value="C:plasma membrane"/>
    <property type="evidence" value="ECO:0007669"/>
    <property type="project" value="UniProtKB-SubCell"/>
</dbReference>
<dbReference type="GO" id="GO:0000155">
    <property type="term" value="F:phosphorelay sensor kinase activity"/>
    <property type="evidence" value="ECO:0007669"/>
    <property type="project" value="InterPro"/>
</dbReference>
<evidence type="ECO:0000256" key="2">
    <source>
        <dbReference type="ARBA" id="ARBA00022475"/>
    </source>
</evidence>
<keyword evidence="6" id="KW-1133">Transmembrane helix</keyword>
<organism evidence="8 9">
    <name type="scientific">Paenibacillus nasutitermitis</name>
    <dbReference type="NCBI Taxonomy" id="1652958"/>
    <lineage>
        <taxon>Bacteria</taxon>
        <taxon>Bacillati</taxon>
        <taxon>Bacillota</taxon>
        <taxon>Bacilli</taxon>
        <taxon>Bacillales</taxon>
        <taxon>Paenibacillaceae</taxon>
        <taxon>Paenibacillus</taxon>
    </lineage>
</organism>
<evidence type="ECO:0000313" key="9">
    <source>
        <dbReference type="Proteomes" id="UP000612456"/>
    </source>
</evidence>
<dbReference type="CDD" id="cd06225">
    <property type="entry name" value="HAMP"/>
    <property type="match status" value="1"/>
</dbReference>
<evidence type="ECO:0000256" key="6">
    <source>
        <dbReference type="SAM" id="Phobius"/>
    </source>
</evidence>
<keyword evidence="9" id="KW-1185">Reference proteome</keyword>
<evidence type="ECO:0000256" key="3">
    <source>
        <dbReference type="ARBA" id="ARBA00022553"/>
    </source>
</evidence>
<dbReference type="Gene3D" id="3.30.565.10">
    <property type="entry name" value="Histidine kinase-like ATPase, C-terminal domain"/>
    <property type="match status" value="1"/>
</dbReference>
<feature type="domain" description="HAMP" evidence="7">
    <location>
        <begin position="330"/>
        <end position="382"/>
    </location>
</feature>
<feature type="transmembrane region" description="Helical" evidence="6">
    <location>
        <begin position="311"/>
        <end position="332"/>
    </location>
</feature>
<keyword evidence="5 6" id="KW-0472">Membrane</keyword>
<keyword evidence="6" id="KW-0812">Transmembrane</keyword>
<comment type="subcellular location">
    <subcellularLocation>
        <location evidence="1">Cell membrane</location>
        <topology evidence="1">Multi-pass membrane protein</topology>
    </subcellularLocation>
</comment>
<dbReference type="SMART" id="SM00304">
    <property type="entry name" value="HAMP"/>
    <property type="match status" value="1"/>
</dbReference>
<dbReference type="Pfam" id="PF00672">
    <property type="entry name" value="HAMP"/>
    <property type="match status" value="1"/>
</dbReference>
<dbReference type="InterPro" id="IPR036890">
    <property type="entry name" value="HATPase_C_sf"/>
</dbReference>
<proteinExistence type="predicted"/>
<dbReference type="InterPro" id="IPR003660">
    <property type="entry name" value="HAMP_dom"/>
</dbReference>
<evidence type="ECO:0000256" key="1">
    <source>
        <dbReference type="ARBA" id="ARBA00004651"/>
    </source>
</evidence>
<feature type="transmembrane region" description="Helical" evidence="6">
    <location>
        <begin position="20"/>
        <end position="41"/>
    </location>
</feature>
<dbReference type="Gene3D" id="1.10.8.500">
    <property type="entry name" value="HAMP domain in histidine kinase"/>
    <property type="match status" value="1"/>
</dbReference>
<reference evidence="8" key="2">
    <citation type="submission" date="2020-09" db="EMBL/GenBank/DDBJ databases">
        <authorList>
            <person name="Sun Q."/>
            <person name="Zhou Y."/>
        </authorList>
    </citation>
    <scope>NUCLEOTIDE SEQUENCE</scope>
    <source>
        <strain evidence="8">CGMCC 1.15178</strain>
    </source>
</reference>
<keyword evidence="3" id="KW-0597">Phosphoprotein</keyword>
<keyword evidence="2" id="KW-1003">Cell membrane</keyword>
<dbReference type="EMBL" id="BMHP01000018">
    <property type="protein sequence ID" value="GGE02083.1"/>
    <property type="molecule type" value="Genomic_DNA"/>
</dbReference>
<dbReference type="Pfam" id="PF06580">
    <property type="entry name" value="His_kinase"/>
    <property type="match status" value="1"/>
</dbReference>
<dbReference type="Gene3D" id="3.30.450.20">
    <property type="entry name" value="PAS domain"/>
    <property type="match status" value="1"/>
</dbReference>
<evidence type="ECO:0000256" key="5">
    <source>
        <dbReference type="ARBA" id="ARBA00023136"/>
    </source>
</evidence>
<evidence type="ECO:0000313" key="8">
    <source>
        <dbReference type="EMBL" id="GGE02083.1"/>
    </source>
</evidence>
<accession>A0A916ZKY4</accession>
<reference evidence="8" key="1">
    <citation type="journal article" date="2014" name="Int. J. Syst. Evol. Microbiol.">
        <title>Complete genome sequence of Corynebacterium casei LMG S-19264T (=DSM 44701T), isolated from a smear-ripened cheese.</title>
        <authorList>
            <consortium name="US DOE Joint Genome Institute (JGI-PGF)"/>
            <person name="Walter F."/>
            <person name="Albersmeier A."/>
            <person name="Kalinowski J."/>
            <person name="Ruckert C."/>
        </authorList>
    </citation>
    <scope>NUCLEOTIDE SEQUENCE</scope>
    <source>
        <strain evidence="8">CGMCC 1.15178</strain>
    </source>
</reference>
<dbReference type="InterPro" id="IPR010559">
    <property type="entry name" value="Sig_transdc_His_kin_internal"/>
</dbReference>
<protein>
    <recommendedName>
        <fullName evidence="7">HAMP domain-containing protein</fullName>
    </recommendedName>
</protein>
<keyword evidence="4" id="KW-0808">Transferase</keyword>
<evidence type="ECO:0000259" key="7">
    <source>
        <dbReference type="PROSITE" id="PS50885"/>
    </source>
</evidence>
<evidence type="ECO:0000256" key="4">
    <source>
        <dbReference type="ARBA" id="ARBA00022679"/>
    </source>
</evidence>
<dbReference type="PANTHER" id="PTHR34220">
    <property type="entry name" value="SENSOR HISTIDINE KINASE YPDA"/>
    <property type="match status" value="1"/>
</dbReference>
<comment type="caution">
    <text evidence="8">The sequence shown here is derived from an EMBL/GenBank/DDBJ whole genome shotgun (WGS) entry which is preliminary data.</text>
</comment>
<dbReference type="SUPFAM" id="SSF158472">
    <property type="entry name" value="HAMP domain-like"/>
    <property type="match status" value="1"/>
</dbReference>
<sequence>MEKAIAKTHIFNRNIVYKLFAIMLLLTIIPILIFGIASYYLSARVMESDSIKNSQLSNEQILINMNNIISTLQQQSYALNMSLKDILPIVTTSPETNPNYNDVQVRVKNYMSTLLLSNKNINSIIIYNLEGYPIFYIDKSGGSLPLISSSGESWFERAIRLKGAPDLLEPHSNNTTSIVGRKTTVISIGRALVDIINSPKYETKGVLVVDSSITNFADAVATSGATPDVLNVIYSNGGNVIYSKGALSEPEYAKLFSTINKSEKSTLNMKLDNKDYLITSNPSSQFGWTAVTAIPISTLQAKSVFIKQINISLALIMVFLCLAGSVGISIWITSPLKKLMRAFVKLRNGNFEAQVEIRGQDEFSIIGLSFNMMVRNIKQLIMEKYEMTLLHRQAELEILQSQINPHFLYNTLNSITAVIKRKDYENSVEMIMSLSDIFRYSLNKGVYIVTIADELENIRKYLFLQHFRFADRFSVSYDIANDALQCPIPRLTLQPIIENAIIHGLKEAAEDGKISIIVKTYGDKCFVYISNTGNIIAPKRIEEINASLAQIHFGYTDKKANKISTGIYNVCARIKLLLGDEYGIKIMSSPEMITTVKCTLPIDIKKTIGGDVVEDSYR</sequence>
<dbReference type="PANTHER" id="PTHR34220:SF7">
    <property type="entry name" value="SENSOR HISTIDINE KINASE YPDA"/>
    <property type="match status" value="1"/>
</dbReference>